<feature type="region of interest" description="Disordered" evidence="1">
    <location>
        <begin position="33"/>
        <end position="63"/>
    </location>
</feature>
<evidence type="ECO:0008006" key="5">
    <source>
        <dbReference type="Google" id="ProtNLM"/>
    </source>
</evidence>
<feature type="signal peptide" evidence="2">
    <location>
        <begin position="1"/>
        <end position="26"/>
    </location>
</feature>
<evidence type="ECO:0000256" key="2">
    <source>
        <dbReference type="SAM" id="SignalP"/>
    </source>
</evidence>
<feature type="chain" id="PRO_5045659127" description="Lipase helper protein" evidence="2">
    <location>
        <begin position="27"/>
        <end position="345"/>
    </location>
</feature>
<proteinExistence type="predicted"/>
<evidence type="ECO:0000256" key="1">
    <source>
        <dbReference type="SAM" id="MobiDB-lite"/>
    </source>
</evidence>
<dbReference type="RefSeq" id="WP_206642779.1">
    <property type="nucleotide sequence ID" value="NZ_CP071247.1"/>
</dbReference>
<accession>A0ABX7MMW2</accession>
<dbReference type="Proteomes" id="UP000663555">
    <property type="component" value="Chromosome"/>
</dbReference>
<evidence type="ECO:0000313" key="3">
    <source>
        <dbReference type="EMBL" id="QSP93556.1"/>
    </source>
</evidence>
<dbReference type="EMBL" id="CP071247">
    <property type="protein sequence ID" value="QSP93556.1"/>
    <property type="molecule type" value="Genomic_DNA"/>
</dbReference>
<reference evidence="3 4" key="1">
    <citation type="submission" date="2021-03" db="EMBL/GenBank/DDBJ databases">
        <title>Genome sequencing of Marinobacter sp. LPB0319.</title>
        <authorList>
            <person name="Kim J."/>
        </authorList>
    </citation>
    <scope>NUCLEOTIDE SEQUENCE [LARGE SCALE GENOMIC DNA]</scope>
    <source>
        <strain evidence="3 4">LPB0319</strain>
    </source>
</reference>
<feature type="compositionally biased region" description="Polar residues" evidence="1">
    <location>
        <begin position="49"/>
        <end position="58"/>
    </location>
</feature>
<dbReference type="SUPFAM" id="SSF158855">
    <property type="entry name" value="Lipase chaperone-like"/>
    <property type="match status" value="1"/>
</dbReference>
<organism evidence="3 4">
    <name type="scientific">Marinobacter salinisoli</name>
    <dbReference type="NCBI Taxonomy" id="2769486"/>
    <lineage>
        <taxon>Bacteria</taxon>
        <taxon>Pseudomonadati</taxon>
        <taxon>Pseudomonadota</taxon>
        <taxon>Gammaproteobacteria</taxon>
        <taxon>Pseudomonadales</taxon>
        <taxon>Marinobacteraceae</taxon>
        <taxon>Marinobacter</taxon>
    </lineage>
</organism>
<sequence length="345" mass="39389">MNKKKLHGLALAGLVTATAAYLWYNAQPVEPPQQAAAPADKAEPPQASAPITATTSVPKPTATDDALQEVRQTLQDRYGDRLNQPTAQIKLLEEMMRYLSGIDPEHWQENLLALLELWFPDHSSALTDKLTALLAYRDFMEQERYTLRTMGPEERRDFLWAKRQELFGDDAELIWQAEIRNHALAQSLKQINAANGSPVDKARSYTDAIQQTYGDQASSVLEQRRQELTDRFLIQPSIQATLSQQSESERYRTLRTIRSELGMDEEALERWTELDQTRDQRWSKGEQYQAQRNAIVQSYEAGPERDAALDQAAKDIFGDGMAEVIRSEEATGYYRFDQERVYGQN</sequence>
<keyword evidence="2" id="KW-0732">Signal</keyword>
<evidence type="ECO:0000313" key="4">
    <source>
        <dbReference type="Proteomes" id="UP000663555"/>
    </source>
</evidence>
<gene>
    <name evidence="3" type="ORF">LPB19_10030</name>
</gene>
<name>A0ABX7MMW2_9GAMM</name>
<protein>
    <recommendedName>
        <fullName evidence="5">Lipase helper protein</fullName>
    </recommendedName>
</protein>
<keyword evidence="4" id="KW-1185">Reference proteome</keyword>